<evidence type="ECO:0008006" key="4">
    <source>
        <dbReference type="Google" id="ProtNLM"/>
    </source>
</evidence>
<proteinExistence type="predicted"/>
<organism evidence="2 3">
    <name type="scientific">Buttiauxella izardii</name>
    <dbReference type="NCBI Taxonomy" id="82991"/>
    <lineage>
        <taxon>Bacteria</taxon>
        <taxon>Pseudomonadati</taxon>
        <taxon>Pseudomonadota</taxon>
        <taxon>Gammaproteobacteria</taxon>
        <taxon>Enterobacterales</taxon>
        <taxon>Enterobacteriaceae</taxon>
        <taxon>Buttiauxella</taxon>
    </lineage>
</organism>
<keyword evidence="1" id="KW-0812">Transmembrane</keyword>
<sequence>MKKNSTSQWVIYKGACVFSIMIFMFFIYAIIFGGTFNELQSLIKHGDIIHIYSQSIACACGIPIFTCAIFSAFRGLITKGTTPPKKLTSIGLIWGCISMAIAMAGVVGTILTPIGLMFSSYSNCPQERLTSYYVINLELCEHINPQNGNLE</sequence>
<comment type="caution">
    <text evidence="2">The sequence shown here is derived from an EMBL/GenBank/DDBJ whole genome shotgun (WGS) entry which is preliminary data.</text>
</comment>
<reference evidence="2 3" key="1">
    <citation type="submission" date="2018-09" db="EMBL/GenBank/DDBJ databases">
        <title>Draft genome sequence of Buttiauxella izardii CCUG 35510T.</title>
        <authorList>
            <person name="Salva-Serra F."/>
            <person name="Marathe N."/>
            <person name="Moore E."/>
            <person name="Stadler-Svensson L."/>
            <person name="Engstrom-Jakobsson H."/>
        </authorList>
    </citation>
    <scope>NUCLEOTIDE SEQUENCE [LARGE SCALE GENOMIC DNA]</scope>
    <source>
        <strain evidence="2 3">CCUG 35510</strain>
    </source>
</reference>
<keyword evidence="3" id="KW-1185">Reference proteome</keyword>
<accession>A0A3A5JRU1</accession>
<keyword evidence="1" id="KW-1133">Transmembrane helix</keyword>
<dbReference type="RefSeq" id="WP_120064987.1">
    <property type="nucleotide sequence ID" value="NZ_QZWH01000024.1"/>
</dbReference>
<feature type="transmembrane region" description="Helical" evidence="1">
    <location>
        <begin position="89"/>
        <end position="118"/>
    </location>
</feature>
<protein>
    <recommendedName>
        <fullName evidence="4">DUF1240 domain-containing protein</fullName>
    </recommendedName>
</protein>
<evidence type="ECO:0000313" key="3">
    <source>
        <dbReference type="Proteomes" id="UP000276295"/>
    </source>
</evidence>
<dbReference type="Proteomes" id="UP000276295">
    <property type="component" value="Unassembled WGS sequence"/>
</dbReference>
<gene>
    <name evidence="2" type="ORF">D6029_12085</name>
</gene>
<feature type="transmembrane region" description="Helical" evidence="1">
    <location>
        <begin position="12"/>
        <end position="31"/>
    </location>
</feature>
<name>A0A3A5JRU1_9ENTR</name>
<dbReference type="AlphaFoldDB" id="A0A3A5JRU1"/>
<dbReference type="EMBL" id="QZWH01000024">
    <property type="protein sequence ID" value="RJT22367.1"/>
    <property type="molecule type" value="Genomic_DNA"/>
</dbReference>
<evidence type="ECO:0000313" key="2">
    <source>
        <dbReference type="EMBL" id="RJT22367.1"/>
    </source>
</evidence>
<keyword evidence="1" id="KW-0472">Membrane</keyword>
<dbReference type="OrthoDB" id="6630350at2"/>
<evidence type="ECO:0000256" key="1">
    <source>
        <dbReference type="SAM" id="Phobius"/>
    </source>
</evidence>
<feature type="transmembrane region" description="Helical" evidence="1">
    <location>
        <begin position="51"/>
        <end position="77"/>
    </location>
</feature>